<dbReference type="AlphaFoldDB" id="A0A378X4E5"/>
<feature type="region of interest" description="Disordered" evidence="2">
    <location>
        <begin position="1"/>
        <end position="47"/>
    </location>
</feature>
<dbReference type="InterPro" id="IPR021458">
    <property type="entry name" value="Rv0495c"/>
</dbReference>
<name>A0A378X4E5_9NOCA</name>
<dbReference type="EMBL" id="UGRU01000001">
    <property type="protein sequence ID" value="SUA48298.1"/>
    <property type="molecule type" value="Genomic_DNA"/>
</dbReference>
<sequence length="356" mass="39319">MRVHHEQVDGITTHIENTEPHMNTVPGSVEAPEDESELPSSDRPGTGARALKLLASGDVTAGASAPTPFSPDTAPTGLRPAAKVDPAPEVDLDFPREWIEFVDPANAEHLIAADLTWLLSRWTCVFGTPACQGIIEGRPDDGCCSHGAFLSDDDDRKKLAKAVKMLTPQDWQLMDEARDRDGKIRKKLYLEEDELDDEPAIRTRRYEGACIFLNRPGFAGGIGCALHTMALRKGIEPLTVKPEVCWQLPIRRTQDWVDRPDGEQILRTTITEYDRRGWGPGGLDLHWYCSGSPDAHVGSRPVWQSYAPELIELIGQPAYDELARHCRRREGLGLIAVHPATTAAREKADTDPDGNI</sequence>
<evidence type="ECO:0000313" key="3">
    <source>
        <dbReference type="EMBL" id="SUA48298.1"/>
    </source>
</evidence>
<dbReference type="Pfam" id="PF11307">
    <property type="entry name" value="DUF3109"/>
    <property type="match status" value="1"/>
</dbReference>
<organism evidence="3 4">
    <name type="scientific">Nocardia africana</name>
    <dbReference type="NCBI Taxonomy" id="134964"/>
    <lineage>
        <taxon>Bacteria</taxon>
        <taxon>Bacillati</taxon>
        <taxon>Actinomycetota</taxon>
        <taxon>Actinomycetes</taxon>
        <taxon>Mycobacteriales</taxon>
        <taxon>Nocardiaceae</taxon>
        <taxon>Nocardia</taxon>
    </lineage>
</organism>
<evidence type="ECO:0000313" key="4">
    <source>
        <dbReference type="Proteomes" id="UP000255082"/>
    </source>
</evidence>
<evidence type="ECO:0000256" key="2">
    <source>
        <dbReference type="SAM" id="MobiDB-lite"/>
    </source>
</evidence>
<comment type="similarity">
    <text evidence="1">Belongs to the Rv0495c family.</text>
</comment>
<evidence type="ECO:0000256" key="1">
    <source>
        <dbReference type="ARBA" id="ARBA00093770"/>
    </source>
</evidence>
<protein>
    <recommendedName>
        <fullName evidence="5">DUF3109 family protein</fullName>
    </recommendedName>
</protein>
<accession>A0A378X4E5</accession>
<evidence type="ECO:0008006" key="5">
    <source>
        <dbReference type="Google" id="ProtNLM"/>
    </source>
</evidence>
<gene>
    <name evidence="3" type="ORF">NCTC13184_06847</name>
</gene>
<dbReference type="Proteomes" id="UP000255082">
    <property type="component" value="Unassembled WGS sequence"/>
</dbReference>
<reference evidence="3 4" key="1">
    <citation type="submission" date="2018-06" db="EMBL/GenBank/DDBJ databases">
        <authorList>
            <consortium name="Pathogen Informatics"/>
            <person name="Doyle S."/>
        </authorList>
    </citation>
    <scope>NUCLEOTIDE SEQUENCE [LARGE SCALE GENOMIC DNA]</scope>
    <source>
        <strain evidence="3 4">NCTC13184</strain>
    </source>
</reference>
<proteinExistence type="inferred from homology"/>
<feature type="region of interest" description="Disordered" evidence="2">
    <location>
        <begin position="62"/>
        <end position="86"/>
    </location>
</feature>